<sequence>MGEEPGQERDRASVAETPQDHGARGREATGEAAASREGEGRALRIVLALGTSAGGVGRHVRMLCAGLAGAGHRVVVAGPRGTEETFGFGRAGARFAEVPIGDRPRPLDDARAIARLRAVAAGADVVHAHGLRAGALAALALTASRTPLVVTLHNAPPAGGLAGRIFAALERVVARRADLVLVVSSDLAARMRARGARAVATAVVPAPQPAPAARPPEAVRAELGAGRRPVLLTVARLAAQKGLETLLDAAAGPYPEDPLFVIAGGGPLESGLRARIDREGLPVRLLGPRDDVPDLLRAADALVVPSRWEGQPLAVQEGLRAGLPIVATAVGGIPDMVGDAALLVPAGDAAALRDAVRRLLGEPGLAARLAEAAAKRGADLPGEREAVAAVLGAYRAAGAGTDSGQR</sequence>
<dbReference type="EMBL" id="VFPQ01000001">
    <property type="protein sequence ID" value="TQM75278.1"/>
    <property type="molecule type" value="Genomic_DNA"/>
</dbReference>
<accession>A0A543IXH8</accession>
<dbReference type="PANTHER" id="PTHR45947">
    <property type="entry name" value="SULFOQUINOVOSYL TRANSFERASE SQD2"/>
    <property type="match status" value="1"/>
</dbReference>
<dbReference type="Pfam" id="PF00534">
    <property type="entry name" value="Glycos_transf_1"/>
    <property type="match status" value="1"/>
</dbReference>
<name>A0A543IXH8_9ACTN</name>
<evidence type="ECO:0000256" key="1">
    <source>
        <dbReference type="ARBA" id="ARBA00022676"/>
    </source>
</evidence>
<comment type="caution">
    <text evidence="6">The sequence shown here is derived from an EMBL/GenBank/DDBJ whole genome shotgun (WGS) entry which is preliminary data.</text>
</comment>
<dbReference type="Gene3D" id="3.40.50.2000">
    <property type="entry name" value="Glycogen Phosphorylase B"/>
    <property type="match status" value="2"/>
</dbReference>
<feature type="region of interest" description="Disordered" evidence="3">
    <location>
        <begin position="1"/>
        <end position="36"/>
    </location>
</feature>
<proteinExistence type="predicted"/>
<keyword evidence="7" id="KW-1185">Reference proteome</keyword>
<dbReference type="InterPro" id="IPR050194">
    <property type="entry name" value="Glycosyltransferase_grp1"/>
</dbReference>
<evidence type="ECO:0000313" key="6">
    <source>
        <dbReference type="EMBL" id="TQM75278.1"/>
    </source>
</evidence>
<gene>
    <name evidence="6" type="ORF">FHX40_1983</name>
</gene>
<dbReference type="GO" id="GO:0016758">
    <property type="term" value="F:hexosyltransferase activity"/>
    <property type="evidence" value="ECO:0007669"/>
    <property type="project" value="TreeGrafter"/>
</dbReference>
<dbReference type="AlphaFoldDB" id="A0A543IXH8"/>
<protein>
    <submittedName>
        <fullName evidence="6">Glycosyltransferase involved in cell wall biosynthesis</fullName>
    </submittedName>
</protein>
<evidence type="ECO:0000256" key="3">
    <source>
        <dbReference type="SAM" id="MobiDB-lite"/>
    </source>
</evidence>
<evidence type="ECO:0000256" key="2">
    <source>
        <dbReference type="ARBA" id="ARBA00022679"/>
    </source>
</evidence>
<dbReference type="InterPro" id="IPR028098">
    <property type="entry name" value="Glyco_trans_4-like_N"/>
</dbReference>
<dbReference type="SUPFAM" id="SSF53756">
    <property type="entry name" value="UDP-Glycosyltransferase/glycogen phosphorylase"/>
    <property type="match status" value="1"/>
</dbReference>
<feature type="domain" description="Glycosyltransferase subfamily 4-like N-terminal" evidence="5">
    <location>
        <begin position="54"/>
        <end position="205"/>
    </location>
</feature>
<evidence type="ECO:0000259" key="4">
    <source>
        <dbReference type="Pfam" id="PF00534"/>
    </source>
</evidence>
<evidence type="ECO:0000313" key="7">
    <source>
        <dbReference type="Proteomes" id="UP000319213"/>
    </source>
</evidence>
<evidence type="ECO:0000259" key="5">
    <source>
        <dbReference type="Pfam" id="PF13579"/>
    </source>
</evidence>
<dbReference type="CDD" id="cd03801">
    <property type="entry name" value="GT4_PimA-like"/>
    <property type="match status" value="1"/>
</dbReference>
<reference evidence="6 7" key="1">
    <citation type="submission" date="2019-06" db="EMBL/GenBank/DDBJ databases">
        <title>Sequencing the genomes of 1000 actinobacteria strains.</title>
        <authorList>
            <person name="Klenk H.-P."/>
        </authorList>
    </citation>
    <scope>NUCLEOTIDE SEQUENCE [LARGE SCALE GENOMIC DNA]</scope>
    <source>
        <strain evidence="6 7">DSM 43186</strain>
    </source>
</reference>
<organism evidence="6 7">
    <name type="scientific">Thermopolyspora flexuosa</name>
    <dbReference type="NCBI Taxonomy" id="103836"/>
    <lineage>
        <taxon>Bacteria</taxon>
        <taxon>Bacillati</taxon>
        <taxon>Actinomycetota</taxon>
        <taxon>Actinomycetes</taxon>
        <taxon>Streptosporangiales</taxon>
        <taxon>Streptosporangiaceae</taxon>
        <taxon>Thermopolyspora</taxon>
    </lineage>
</organism>
<feature type="domain" description="Glycosyl transferase family 1" evidence="4">
    <location>
        <begin position="223"/>
        <end position="376"/>
    </location>
</feature>
<dbReference type="PANTHER" id="PTHR45947:SF3">
    <property type="entry name" value="SULFOQUINOVOSYL TRANSFERASE SQD2"/>
    <property type="match status" value="1"/>
</dbReference>
<dbReference type="GO" id="GO:1901137">
    <property type="term" value="P:carbohydrate derivative biosynthetic process"/>
    <property type="evidence" value="ECO:0007669"/>
    <property type="project" value="UniProtKB-ARBA"/>
</dbReference>
<dbReference type="Proteomes" id="UP000319213">
    <property type="component" value="Unassembled WGS sequence"/>
</dbReference>
<keyword evidence="1" id="KW-0328">Glycosyltransferase</keyword>
<dbReference type="Pfam" id="PF13579">
    <property type="entry name" value="Glyco_trans_4_4"/>
    <property type="match status" value="1"/>
</dbReference>
<dbReference type="InterPro" id="IPR001296">
    <property type="entry name" value="Glyco_trans_1"/>
</dbReference>
<keyword evidence="2 6" id="KW-0808">Transferase</keyword>